<sequence length="358" mass="38295">MTGSDPAAPLPETAAHGHDPAELCPEGAQLYGRALREGRVTREAAARVPCLAEARLLAADPEDPGALRPTPPAVALPRLLLDVSYGIADRRGQAERLAAEFAPLMALGSKGHRPGSTGAAATGGDSATGGDTAAAGHAAPAPALTVHEGFERINAAIEEAVGEARTELLSIQPGGTRAPATLAQALARDRELLARGARMRTLYQHTARHDPSVHDYYALLEGDAEVRTLDEVTERLVMFDRRVAFIPASKDRTVALEVRHRTLLDYFVMTFERLWRLATPMYPASESVPSADGITARQRAIAALLVEGETDDRIAERLGLNVRTCRAHIARLAAVLGSRSRAQLGYLIDRSGILDQRP</sequence>
<name>A0ABX1H063_9ACTN</name>
<dbReference type="PANTHER" id="PTHR34293:SF1">
    <property type="entry name" value="HTH-TYPE TRANSCRIPTIONAL REGULATOR TRMBL2"/>
    <property type="match status" value="1"/>
</dbReference>
<dbReference type="InterPro" id="IPR051797">
    <property type="entry name" value="TrmB-like"/>
</dbReference>
<dbReference type="InterPro" id="IPR000792">
    <property type="entry name" value="Tscrpt_reg_LuxR_C"/>
</dbReference>
<feature type="compositionally biased region" description="Low complexity" evidence="1">
    <location>
        <begin position="115"/>
        <end position="139"/>
    </location>
</feature>
<evidence type="ECO:0000256" key="1">
    <source>
        <dbReference type="SAM" id="MobiDB-lite"/>
    </source>
</evidence>
<dbReference type="SMART" id="SM00421">
    <property type="entry name" value="HTH_LUXR"/>
    <property type="match status" value="1"/>
</dbReference>
<dbReference type="Gene3D" id="1.10.10.10">
    <property type="entry name" value="Winged helix-like DNA-binding domain superfamily/Winged helix DNA-binding domain"/>
    <property type="match status" value="1"/>
</dbReference>
<feature type="region of interest" description="Disordered" evidence="1">
    <location>
        <begin position="1"/>
        <end position="21"/>
    </location>
</feature>
<dbReference type="Proteomes" id="UP000772196">
    <property type="component" value="Unassembled WGS sequence"/>
</dbReference>
<comment type="caution">
    <text evidence="3">The sequence shown here is derived from an EMBL/GenBank/DDBJ whole genome shotgun (WGS) entry which is preliminary data.</text>
</comment>
<evidence type="ECO:0000259" key="2">
    <source>
        <dbReference type="PROSITE" id="PS50043"/>
    </source>
</evidence>
<evidence type="ECO:0000313" key="3">
    <source>
        <dbReference type="EMBL" id="NKI41742.1"/>
    </source>
</evidence>
<dbReference type="PANTHER" id="PTHR34293">
    <property type="entry name" value="HTH-TYPE TRANSCRIPTIONAL REGULATOR TRMBL2"/>
    <property type="match status" value="1"/>
</dbReference>
<dbReference type="PROSITE" id="PS50043">
    <property type="entry name" value="HTH_LUXR_2"/>
    <property type="match status" value="1"/>
</dbReference>
<feature type="region of interest" description="Disordered" evidence="1">
    <location>
        <begin position="110"/>
        <end position="139"/>
    </location>
</feature>
<accession>A0ABX1H063</accession>
<dbReference type="InterPro" id="IPR016032">
    <property type="entry name" value="Sig_transdc_resp-reg_C-effctor"/>
</dbReference>
<protein>
    <submittedName>
        <fullName evidence="3">Helix-turn-helix transcriptional regulator</fullName>
    </submittedName>
</protein>
<evidence type="ECO:0000313" key="4">
    <source>
        <dbReference type="Proteomes" id="UP000772196"/>
    </source>
</evidence>
<dbReference type="Pfam" id="PF00196">
    <property type="entry name" value="GerE"/>
    <property type="match status" value="1"/>
</dbReference>
<dbReference type="EMBL" id="JAAWWP010000005">
    <property type="protein sequence ID" value="NKI41742.1"/>
    <property type="molecule type" value="Genomic_DNA"/>
</dbReference>
<feature type="domain" description="HTH luxR-type" evidence="2">
    <location>
        <begin position="287"/>
        <end position="352"/>
    </location>
</feature>
<organism evidence="3 4">
    <name type="scientific">Streptomyces physcomitrii</name>
    <dbReference type="NCBI Taxonomy" id="2724184"/>
    <lineage>
        <taxon>Bacteria</taxon>
        <taxon>Bacillati</taxon>
        <taxon>Actinomycetota</taxon>
        <taxon>Actinomycetes</taxon>
        <taxon>Kitasatosporales</taxon>
        <taxon>Streptomycetaceae</taxon>
        <taxon>Streptomyces</taxon>
    </lineage>
</organism>
<gene>
    <name evidence="3" type="ORF">HFV08_10920</name>
</gene>
<dbReference type="SUPFAM" id="SSF46894">
    <property type="entry name" value="C-terminal effector domain of the bipartite response regulators"/>
    <property type="match status" value="1"/>
</dbReference>
<proteinExistence type="predicted"/>
<keyword evidence="4" id="KW-1185">Reference proteome</keyword>
<dbReference type="InterPro" id="IPR036388">
    <property type="entry name" value="WH-like_DNA-bd_sf"/>
</dbReference>
<reference evidence="3 4" key="1">
    <citation type="submission" date="2020-04" db="EMBL/GenBank/DDBJ databases">
        <title>Phylogenetic Diversity and Antibacterial Activity against Ralstonia solanacearum of Endophytic Actinomycete Isolated from Moss.</title>
        <authorList>
            <person name="Zhuang X."/>
        </authorList>
    </citation>
    <scope>NUCLEOTIDE SEQUENCE [LARGE SCALE GENOMIC DNA]</scope>
    <source>
        <strain evidence="3 4">LD120</strain>
    </source>
</reference>
<dbReference type="PRINTS" id="PR00038">
    <property type="entry name" value="HTHLUXR"/>
</dbReference>
<dbReference type="RefSeq" id="WP_168538277.1">
    <property type="nucleotide sequence ID" value="NZ_JAAWWP010000005.1"/>
</dbReference>